<evidence type="ECO:0000256" key="1">
    <source>
        <dbReference type="SAM" id="MobiDB-lite"/>
    </source>
</evidence>
<feature type="compositionally biased region" description="Basic and acidic residues" evidence="1">
    <location>
        <begin position="42"/>
        <end position="59"/>
    </location>
</feature>
<feature type="compositionally biased region" description="Basic residues" evidence="1">
    <location>
        <begin position="105"/>
        <end position="120"/>
    </location>
</feature>
<evidence type="ECO:0000313" key="2">
    <source>
        <dbReference type="EMBL" id="PBK85133.1"/>
    </source>
</evidence>
<keyword evidence="3" id="KW-1185">Reference proteome</keyword>
<gene>
    <name evidence="2" type="ORF">ARMGADRAFT_592747</name>
</gene>
<evidence type="ECO:0000313" key="3">
    <source>
        <dbReference type="Proteomes" id="UP000217790"/>
    </source>
</evidence>
<dbReference type="Proteomes" id="UP000217790">
    <property type="component" value="Unassembled WGS sequence"/>
</dbReference>
<dbReference type="EMBL" id="KZ293693">
    <property type="protein sequence ID" value="PBK85133.1"/>
    <property type="molecule type" value="Genomic_DNA"/>
</dbReference>
<reference evidence="3" key="1">
    <citation type="journal article" date="2017" name="Nat. Ecol. Evol.">
        <title>Genome expansion and lineage-specific genetic innovations in the forest pathogenic fungi Armillaria.</title>
        <authorList>
            <person name="Sipos G."/>
            <person name="Prasanna A.N."/>
            <person name="Walter M.C."/>
            <person name="O'Connor E."/>
            <person name="Balint B."/>
            <person name="Krizsan K."/>
            <person name="Kiss B."/>
            <person name="Hess J."/>
            <person name="Varga T."/>
            <person name="Slot J."/>
            <person name="Riley R."/>
            <person name="Boka B."/>
            <person name="Rigling D."/>
            <person name="Barry K."/>
            <person name="Lee J."/>
            <person name="Mihaltcheva S."/>
            <person name="LaButti K."/>
            <person name="Lipzen A."/>
            <person name="Waldron R."/>
            <person name="Moloney N.M."/>
            <person name="Sperisen C."/>
            <person name="Kredics L."/>
            <person name="Vagvoelgyi C."/>
            <person name="Patrignani A."/>
            <person name="Fitzpatrick D."/>
            <person name="Nagy I."/>
            <person name="Doyle S."/>
            <person name="Anderson J.B."/>
            <person name="Grigoriev I.V."/>
            <person name="Gueldener U."/>
            <person name="Muensterkoetter M."/>
            <person name="Nagy L.G."/>
        </authorList>
    </citation>
    <scope>NUCLEOTIDE SEQUENCE [LARGE SCALE GENOMIC DNA]</scope>
    <source>
        <strain evidence="3">Ar21-2</strain>
    </source>
</reference>
<accession>A0A2H3DA38</accession>
<organism evidence="2 3">
    <name type="scientific">Armillaria gallica</name>
    <name type="common">Bulbous honey fungus</name>
    <name type="synonym">Armillaria bulbosa</name>
    <dbReference type="NCBI Taxonomy" id="47427"/>
    <lineage>
        <taxon>Eukaryota</taxon>
        <taxon>Fungi</taxon>
        <taxon>Dikarya</taxon>
        <taxon>Basidiomycota</taxon>
        <taxon>Agaricomycotina</taxon>
        <taxon>Agaricomycetes</taxon>
        <taxon>Agaricomycetidae</taxon>
        <taxon>Agaricales</taxon>
        <taxon>Marasmiineae</taxon>
        <taxon>Physalacriaceae</taxon>
        <taxon>Armillaria</taxon>
    </lineage>
</organism>
<dbReference type="InParanoid" id="A0A2H3DA38"/>
<dbReference type="AlphaFoldDB" id="A0A2H3DA38"/>
<proteinExistence type="predicted"/>
<feature type="region of interest" description="Disordered" evidence="1">
    <location>
        <begin position="105"/>
        <end position="136"/>
    </location>
</feature>
<sequence>MQSLEALLVWTRTQQKLFVQAQASFDLLPRRFLDPTVAAPQPERRSATRQRAGDGLRGSKEQNVAFCKRREGIVLSACLIHRQLPCSSPPKLSLLVATFPSMRRRGPMFPGKQRRGVRRYGQREKNTPSSLHTTSASSFDYHHSSLSTQLLRLFTRGVRTLSSTMPPKLMSIQAFSPADSGRRSVHQVTPSARTSLSVPRVYSGLAWEYRRPAHMAPTAIRKLPRGILSLP</sequence>
<feature type="region of interest" description="Disordered" evidence="1">
    <location>
        <begin position="36"/>
        <end position="59"/>
    </location>
</feature>
<protein>
    <submittedName>
        <fullName evidence="2">Uncharacterized protein</fullName>
    </submittedName>
</protein>
<feature type="compositionally biased region" description="Polar residues" evidence="1">
    <location>
        <begin position="127"/>
        <end position="136"/>
    </location>
</feature>
<name>A0A2H3DA38_ARMGA</name>